<dbReference type="SMART" id="SM00909">
    <property type="entry name" value="Germane"/>
    <property type="match status" value="1"/>
</dbReference>
<evidence type="ECO:0000313" key="3">
    <source>
        <dbReference type="EMBL" id="OUP54328.1"/>
    </source>
</evidence>
<organism evidence="3 4">
    <name type="scientific">Butyricicoccus pullicaecorum</name>
    <dbReference type="NCBI Taxonomy" id="501571"/>
    <lineage>
        <taxon>Bacteria</taxon>
        <taxon>Bacillati</taxon>
        <taxon>Bacillota</taxon>
        <taxon>Clostridia</taxon>
        <taxon>Eubacteriales</taxon>
        <taxon>Butyricicoccaceae</taxon>
        <taxon>Butyricicoccus</taxon>
    </lineage>
</organism>
<dbReference type="Proteomes" id="UP000195897">
    <property type="component" value="Unassembled WGS sequence"/>
</dbReference>
<feature type="chain" id="PRO_5038424098" description="GerMN domain-containing protein" evidence="1">
    <location>
        <begin position="20"/>
        <end position="171"/>
    </location>
</feature>
<dbReference type="RefSeq" id="WP_087369682.1">
    <property type="nucleotide sequence ID" value="NZ_NFKK01000001.1"/>
</dbReference>
<feature type="signal peptide" evidence="1">
    <location>
        <begin position="1"/>
        <end position="19"/>
    </location>
</feature>
<comment type="caution">
    <text evidence="3">The sequence shown here is derived from an EMBL/GenBank/DDBJ whole genome shotgun (WGS) entry which is preliminary data.</text>
</comment>
<name>A0A1Y4LC84_9FIRM</name>
<evidence type="ECO:0000259" key="2">
    <source>
        <dbReference type="SMART" id="SM00909"/>
    </source>
</evidence>
<feature type="domain" description="GerMN" evidence="2">
    <location>
        <begin position="71"/>
        <end position="154"/>
    </location>
</feature>
<sequence length="171" mass="17770">MFKRLLAALCAVALCTAMVGCGKTDTPNDQTTQQEEQQGETKTVTLYLPDEQAESVVPTETEIKVSGEDEAADLMAALVEQGVLPAEVAVNSLTKDDSNNLTLDVNAAFAEALSGSGTAGETMVIASVADTFLAYYGAASLLITVDGGTLETGHALYDEPFTQIFDAAPAA</sequence>
<keyword evidence="1" id="KW-0732">Signal</keyword>
<evidence type="ECO:0000256" key="1">
    <source>
        <dbReference type="SAM" id="SignalP"/>
    </source>
</evidence>
<gene>
    <name evidence="3" type="ORF">B5F17_00065</name>
</gene>
<dbReference type="InterPro" id="IPR019606">
    <property type="entry name" value="GerMN"/>
</dbReference>
<dbReference type="PROSITE" id="PS51257">
    <property type="entry name" value="PROKAR_LIPOPROTEIN"/>
    <property type="match status" value="1"/>
</dbReference>
<proteinExistence type="predicted"/>
<evidence type="ECO:0000313" key="4">
    <source>
        <dbReference type="Proteomes" id="UP000195897"/>
    </source>
</evidence>
<accession>A0A1Y4LC84</accession>
<protein>
    <recommendedName>
        <fullName evidence="2">GerMN domain-containing protein</fullName>
    </recommendedName>
</protein>
<dbReference type="EMBL" id="NFKK01000001">
    <property type="protein sequence ID" value="OUP54328.1"/>
    <property type="molecule type" value="Genomic_DNA"/>
</dbReference>
<dbReference type="AlphaFoldDB" id="A0A1Y4LC84"/>
<reference evidence="4" key="1">
    <citation type="submission" date="2017-04" db="EMBL/GenBank/DDBJ databases">
        <title>Function of individual gut microbiota members based on whole genome sequencing of pure cultures obtained from chicken caecum.</title>
        <authorList>
            <person name="Medvecky M."/>
            <person name="Cejkova D."/>
            <person name="Polansky O."/>
            <person name="Karasova D."/>
            <person name="Kubasova T."/>
            <person name="Cizek A."/>
            <person name="Rychlik I."/>
        </authorList>
    </citation>
    <scope>NUCLEOTIDE SEQUENCE [LARGE SCALE GENOMIC DNA]</scope>
    <source>
        <strain evidence="4">An180</strain>
    </source>
</reference>
<dbReference type="Pfam" id="PF10646">
    <property type="entry name" value="Germane"/>
    <property type="match status" value="1"/>
</dbReference>